<feature type="compositionally biased region" description="Polar residues" evidence="6">
    <location>
        <begin position="414"/>
        <end position="432"/>
    </location>
</feature>
<feature type="compositionally biased region" description="Low complexity" evidence="6">
    <location>
        <begin position="604"/>
        <end position="615"/>
    </location>
</feature>
<accession>A0A7K9IC41</accession>
<evidence type="ECO:0000256" key="5">
    <source>
        <dbReference type="ARBA" id="ARBA00022859"/>
    </source>
</evidence>
<evidence type="ECO:0000313" key="10">
    <source>
        <dbReference type="Proteomes" id="UP000534107"/>
    </source>
</evidence>
<feature type="non-terminal residue" evidence="9">
    <location>
        <position position="652"/>
    </location>
</feature>
<feature type="region of interest" description="Disordered" evidence="6">
    <location>
        <begin position="102"/>
        <end position="208"/>
    </location>
</feature>
<feature type="compositionally biased region" description="Polar residues" evidence="6">
    <location>
        <begin position="504"/>
        <end position="513"/>
    </location>
</feature>
<name>A0A7K9IC41_9PICI</name>
<evidence type="ECO:0000256" key="1">
    <source>
        <dbReference type="ARBA" id="ARBA00022499"/>
    </source>
</evidence>
<dbReference type="InterPro" id="IPR011029">
    <property type="entry name" value="DEATH-like_dom_sf"/>
</dbReference>
<dbReference type="GO" id="GO:0045087">
    <property type="term" value="P:innate immune response"/>
    <property type="evidence" value="ECO:0007669"/>
    <property type="project" value="UniProtKB-KW"/>
</dbReference>
<proteinExistence type="predicted"/>
<evidence type="ECO:0000313" key="9">
    <source>
        <dbReference type="EMBL" id="NXH23286.1"/>
    </source>
</evidence>
<feature type="compositionally biased region" description="Basic and acidic residues" evidence="6">
    <location>
        <begin position="282"/>
        <end position="294"/>
    </location>
</feature>
<feature type="region of interest" description="Disordered" evidence="6">
    <location>
        <begin position="267"/>
        <end position="344"/>
    </location>
</feature>
<dbReference type="GO" id="GO:0005737">
    <property type="term" value="C:cytoplasm"/>
    <property type="evidence" value="ECO:0007669"/>
    <property type="project" value="UniProtKB-ARBA"/>
</dbReference>
<feature type="transmembrane region" description="Helical" evidence="7">
    <location>
        <begin position="628"/>
        <end position="648"/>
    </location>
</feature>
<keyword evidence="5" id="KW-0391">Immunity</keyword>
<feature type="region of interest" description="Disordered" evidence="6">
    <location>
        <begin position="383"/>
        <end position="456"/>
    </location>
</feature>
<feature type="non-terminal residue" evidence="9">
    <location>
        <position position="1"/>
    </location>
</feature>
<feature type="region of interest" description="Disordered" evidence="6">
    <location>
        <begin position="581"/>
        <end position="623"/>
    </location>
</feature>
<gene>
    <name evidence="9" type="primary">Mavs</name>
    <name evidence="9" type="ORF">BUCCAP_R10670</name>
</gene>
<keyword evidence="7" id="KW-1133">Transmembrane helix</keyword>
<dbReference type="OrthoDB" id="9909785at2759"/>
<feature type="domain" description="Caspase recruitment" evidence="8">
    <location>
        <begin position="11"/>
        <end position="91"/>
    </location>
</feature>
<evidence type="ECO:0000256" key="7">
    <source>
        <dbReference type="SAM" id="Phobius"/>
    </source>
</evidence>
<reference evidence="9 10" key="1">
    <citation type="submission" date="2019-09" db="EMBL/GenBank/DDBJ databases">
        <title>Bird 10,000 Genomes (B10K) Project - Family phase.</title>
        <authorList>
            <person name="Zhang G."/>
        </authorList>
    </citation>
    <scope>NUCLEOTIDE SEQUENCE [LARGE SCALE GENOMIC DNA]</scope>
    <source>
        <strain evidence="9">B10K-DU-001-16</strain>
        <tissue evidence="9">Muscle</tissue>
    </source>
</reference>
<protein>
    <submittedName>
        <fullName evidence="9">MAVS protein</fullName>
    </submittedName>
</protein>
<evidence type="ECO:0000256" key="2">
    <source>
        <dbReference type="ARBA" id="ARBA00022553"/>
    </source>
</evidence>
<feature type="compositionally biased region" description="Polar residues" evidence="6">
    <location>
        <begin position="441"/>
        <end position="456"/>
    </location>
</feature>
<keyword evidence="1" id="KW-1017">Isopeptide bond</keyword>
<keyword evidence="3" id="KW-0399">Innate immunity</keyword>
<dbReference type="Gene3D" id="1.10.533.10">
    <property type="entry name" value="Death Domain, Fas"/>
    <property type="match status" value="1"/>
</dbReference>
<evidence type="ECO:0000259" key="8">
    <source>
        <dbReference type="Pfam" id="PF16739"/>
    </source>
</evidence>
<keyword evidence="7" id="KW-0472">Membrane</keyword>
<evidence type="ECO:0000256" key="6">
    <source>
        <dbReference type="SAM" id="MobiDB-lite"/>
    </source>
</evidence>
<feature type="region of interest" description="Disordered" evidence="6">
    <location>
        <begin position="487"/>
        <end position="565"/>
    </location>
</feature>
<keyword evidence="2" id="KW-0597">Phosphoprotein</keyword>
<sequence>MGFAEDKVYDHILKNLKNFKNIRVASLADSLSCLTDADRDELHSREETRGSQATVYRFYQHLRCRQGWVLDLINALHQNNAGHLADELQHVYDSWQARSPATAAASFPPGTNNAHPAAARTGAQTLSPRQNPAPDAPFAEQQSQDLPTGIHPPLLPSAATATSMDRDARTPVQESLPQTLQEQERPQPPPPGSTICDGVSDGHSSEGHLSHPIEVVQVAPVTPGAASVAVPSAVSLERGRDWLSRPQHPVCVDNGCFGNANHLHRGVPGLGLHRPLPPRDVGMARRPEQPKNEPQEDLYISTGSPPRLEETARREEPQAPDSSPKKRVVPNSEHSEPPGSFVDVRSPLLIQQQFDAEQKQVRMLQEDGGDGDTCMETTTPVAALAPRDASPPSNTSLKPPVQKEKPPVEEMVSRTPSMASGTPSMASSTCSMPTKEKVGSSEGTSARTASQVSSAMSIWTSCSRNVERDVELSKPSASLLTAGESLEAAERYPSSQKSKSHSSNVAGSLSFSSDPIMVSTDSSRSEERLCRVSSGCPAPAACADPREEEAARASRDSHPSSSWDSTSLVVHEVRVDHYPSTQLEAGNDLRDGINPLGNTPVLDSSRGPGSATSSSEARVPPEDNNGPSLLYILPGIAVISVVAFLVYARLRK</sequence>
<evidence type="ECO:0000256" key="4">
    <source>
        <dbReference type="ARBA" id="ARBA00022843"/>
    </source>
</evidence>
<dbReference type="AlphaFoldDB" id="A0A7K9IC41"/>
<dbReference type="Pfam" id="PF16739">
    <property type="entry name" value="CARD_2"/>
    <property type="match status" value="1"/>
</dbReference>
<evidence type="ECO:0000256" key="3">
    <source>
        <dbReference type="ARBA" id="ARBA00022588"/>
    </source>
</evidence>
<feature type="compositionally biased region" description="Basic and acidic residues" evidence="6">
    <location>
        <begin position="401"/>
        <end position="412"/>
    </location>
</feature>
<feature type="compositionally biased region" description="Low complexity" evidence="6">
    <location>
        <begin position="494"/>
        <end position="503"/>
    </location>
</feature>
<feature type="compositionally biased region" description="Basic and acidic residues" evidence="6">
    <location>
        <begin position="307"/>
        <end position="317"/>
    </location>
</feature>
<dbReference type="InterPro" id="IPR031964">
    <property type="entry name" value="CARD_dom"/>
</dbReference>
<organism evidence="9 10">
    <name type="scientific">Bucco capensis</name>
    <name type="common">collared puffbird</name>
    <dbReference type="NCBI Taxonomy" id="135168"/>
    <lineage>
        <taxon>Eukaryota</taxon>
        <taxon>Metazoa</taxon>
        <taxon>Chordata</taxon>
        <taxon>Craniata</taxon>
        <taxon>Vertebrata</taxon>
        <taxon>Euteleostomi</taxon>
        <taxon>Archelosauria</taxon>
        <taxon>Archosauria</taxon>
        <taxon>Dinosauria</taxon>
        <taxon>Saurischia</taxon>
        <taxon>Theropoda</taxon>
        <taxon>Coelurosauria</taxon>
        <taxon>Aves</taxon>
        <taxon>Neognathae</taxon>
        <taxon>Neoaves</taxon>
        <taxon>Telluraves</taxon>
        <taxon>Coraciimorphae</taxon>
        <taxon>Piciformes</taxon>
        <taxon>Bucconidae</taxon>
        <taxon>Bucco</taxon>
    </lineage>
</organism>
<keyword evidence="7" id="KW-0812">Transmembrane</keyword>
<keyword evidence="4" id="KW-0832">Ubl conjugation</keyword>
<dbReference type="Proteomes" id="UP000534107">
    <property type="component" value="Unassembled WGS sequence"/>
</dbReference>
<keyword evidence="10" id="KW-1185">Reference proteome</keyword>
<feature type="compositionally biased region" description="Basic and acidic residues" evidence="6">
    <location>
        <begin position="544"/>
        <end position="558"/>
    </location>
</feature>
<dbReference type="EMBL" id="VWZO01022831">
    <property type="protein sequence ID" value="NXH23286.1"/>
    <property type="molecule type" value="Genomic_DNA"/>
</dbReference>
<comment type="caution">
    <text evidence="9">The sequence shown here is derived from an EMBL/GenBank/DDBJ whole genome shotgun (WGS) entry which is preliminary data.</text>
</comment>